<evidence type="ECO:0000256" key="1">
    <source>
        <dbReference type="SAM" id="SignalP"/>
    </source>
</evidence>
<evidence type="ECO:0008006" key="4">
    <source>
        <dbReference type="Google" id="ProtNLM"/>
    </source>
</evidence>
<comment type="caution">
    <text evidence="2">The sequence shown here is derived from an EMBL/GenBank/DDBJ whole genome shotgun (WGS) entry which is preliminary data.</text>
</comment>
<keyword evidence="1" id="KW-0732">Signal</keyword>
<keyword evidence="3" id="KW-1185">Reference proteome</keyword>
<protein>
    <recommendedName>
        <fullName evidence="4">Interleukin-6</fullName>
    </recommendedName>
</protein>
<evidence type="ECO:0000313" key="3">
    <source>
        <dbReference type="Proteomes" id="UP000765509"/>
    </source>
</evidence>
<proteinExistence type="predicted"/>
<feature type="signal peptide" evidence="1">
    <location>
        <begin position="1"/>
        <end position="22"/>
    </location>
</feature>
<dbReference type="Proteomes" id="UP000765509">
    <property type="component" value="Unassembled WGS sequence"/>
</dbReference>
<name>A0A9Q3PI99_9BASI</name>
<accession>A0A9Q3PI99</accession>
<dbReference type="EMBL" id="AVOT02073368">
    <property type="protein sequence ID" value="MBW0562893.1"/>
    <property type="molecule type" value="Genomic_DNA"/>
</dbReference>
<sequence length="136" mass="15547">MILKVFLVLWGASLGTRGPTLAQSNQPVSHKSGPSLLAIMHQMTQIIANHQEYLSSEASRLPALKTKSMKAPECFDRTQAFKFRSFIQYLQLIFHNDLENFSQDRKKILYATSFLIDRAAKWIESYLSNLTNQNPN</sequence>
<dbReference type="AlphaFoldDB" id="A0A9Q3PI99"/>
<feature type="chain" id="PRO_5040384656" description="Interleukin-6" evidence="1">
    <location>
        <begin position="23"/>
        <end position="136"/>
    </location>
</feature>
<organism evidence="2 3">
    <name type="scientific">Austropuccinia psidii MF-1</name>
    <dbReference type="NCBI Taxonomy" id="1389203"/>
    <lineage>
        <taxon>Eukaryota</taxon>
        <taxon>Fungi</taxon>
        <taxon>Dikarya</taxon>
        <taxon>Basidiomycota</taxon>
        <taxon>Pucciniomycotina</taxon>
        <taxon>Pucciniomycetes</taxon>
        <taxon>Pucciniales</taxon>
        <taxon>Sphaerophragmiaceae</taxon>
        <taxon>Austropuccinia</taxon>
    </lineage>
</organism>
<reference evidence="2" key="1">
    <citation type="submission" date="2021-03" db="EMBL/GenBank/DDBJ databases">
        <title>Draft genome sequence of rust myrtle Austropuccinia psidii MF-1, a brazilian biotype.</title>
        <authorList>
            <person name="Quecine M.C."/>
            <person name="Pachon D.M.R."/>
            <person name="Bonatelli M.L."/>
            <person name="Correr F.H."/>
            <person name="Franceschini L.M."/>
            <person name="Leite T.F."/>
            <person name="Margarido G.R.A."/>
            <person name="Almeida C.A."/>
            <person name="Ferrarezi J.A."/>
            <person name="Labate C.A."/>
        </authorList>
    </citation>
    <scope>NUCLEOTIDE SEQUENCE</scope>
    <source>
        <strain evidence="2">MF-1</strain>
    </source>
</reference>
<evidence type="ECO:0000313" key="2">
    <source>
        <dbReference type="EMBL" id="MBW0562893.1"/>
    </source>
</evidence>
<gene>
    <name evidence="2" type="ORF">O181_102608</name>
</gene>